<evidence type="ECO:0000256" key="4">
    <source>
        <dbReference type="ARBA" id="ARBA00023015"/>
    </source>
</evidence>
<dbReference type="Gene3D" id="1.10.940.10">
    <property type="entry name" value="NusB-like"/>
    <property type="match status" value="1"/>
</dbReference>
<dbReference type="RefSeq" id="WP_354599466.1">
    <property type="nucleotide sequence ID" value="NZ_JBEWZI010000002.1"/>
</dbReference>
<comment type="function">
    <text evidence="6">Involved in transcription antitermination. Required for transcription of ribosomal RNA (rRNA) genes. Binds specifically to the boxA antiterminator sequence of the ribosomal RNA (rrn) operons.</text>
</comment>
<reference evidence="8 9" key="1">
    <citation type="submission" date="2024-07" db="EMBL/GenBank/DDBJ databases">
        <title>Uliginosibacterium flavum JJ3220;KACC:17644.</title>
        <authorList>
            <person name="Kim M.K."/>
        </authorList>
    </citation>
    <scope>NUCLEOTIDE SEQUENCE [LARGE SCALE GENOMIC DNA]</scope>
    <source>
        <strain evidence="8 9">KACC:17644</strain>
    </source>
</reference>
<evidence type="ECO:0000256" key="6">
    <source>
        <dbReference type="HAMAP-Rule" id="MF_00073"/>
    </source>
</evidence>
<keyword evidence="4 6" id="KW-0805">Transcription regulation</keyword>
<dbReference type="InterPro" id="IPR011605">
    <property type="entry name" value="NusB_fam"/>
</dbReference>
<protein>
    <recommendedName>
        <fullName evidence="6">Transcription antitermination protein NusB</fullName>
    </recommendedName>
    <alternativeName>
        <fullName evidence="6">Antitermination factor NusB</fullName>
    </alternativeName>
</protein>
<keyword evidence="5 6" id="KW-0804">Transcription</keyword>
<evidence type="ECO:0000259" key="7">
    <source>
        <dbReference type="Pfam" id="PF01029"/>
    </source>
</evidence>
<dbReference type="SUPFAM" id="SSF48013">
    <property type="entry name" value="NusB-like"/>
    <property type="match status" value="1"/>
</dbReference>
<dbReference type="PANTHER" id="PTHR11078">
    <property type="entry name" value="N UTILIZATION SUBSTANCE PROTEIN B-RELATED"/>
    <property type="match status" value="1"/>
</dbReference>
<evidence type="ECO:0000313" key="8">
    <source>
        <dbReference type="EMBL" id="MET7013004.1"/>
    </source>
</evidence>
<accession>A0ABV2TGH4</accession>
<feature type="domain" description="NusB/RsmB/TIM44" evidence="7">
    <location>
        <begin position="22"/>
        <end position="145"/>
    </location>
</feature>
<evidence type="ECO:0000256" key="1">
    <source>
        <dbReference type="ARBA" id="ARBA00005952"/>
    </source>
</evidence>
<proteinExistence type="inferred from homology"/>
<dbReference type="InterPro" id="IPR035926">
    <property type="entry name" value="NusB-like_sf"/>
</dbReference>
<organism evidence="8 9">
    <name type="scientific">Uliginosibacterium flavum</name>
    <dbReference type="NCBI Taxonomy" id="1396831"/>
    <lineage>
        <taxon>Bacteria</taxon>
        <taxon>Pseudomonadati</taxon>
        <taxon>Pseudomonadota</taxon>
        <taxon>Betaproteobacteria</taxon>
        <taxon>Rhodocyclales</taxon>
        <taxon>Zoogloeaceae</taxon>
        <taxon>Uliginosibacterium</taxon>
    </lineage>
</organism>
<gene>
    <name evidence="6 8" type="primary">nusB</name>
    <name evidence="8" type="ORF">ABXR19_02305</name>
</gene>
<dbReference type="InterPro" id="IPR006027">
    <property type="entry name" value="NusB_RsmB_TIM44"/>
</dbReference>
<dbReference type="EMBL" id="JBEWZI010000002">
    <property type="protein sequence ID" value="MET7013004.1"/>
    <property type="molecule type" value="Genomic_DNA"/>
</dbReference>
<dbReference type="Proteomes" id="UP001549691">
    <property type="component" value="Unassembled WGS sequence"/>
</dbReference>
<evidence type="ECO:0000256" key="5">
    <source>
        <dbReference type="ARBA" id="ARBA00023163"/>
    </source>
</evidence>
<evidence type="ECO:0000256" key="2">
    <source>
        <dbReference type="ARBA" id="ARBA00022814"/>
    </source>
</evidence>
<dbReference type="PANTHER" id="PTHR11078:SF3">
    <property type="entry name" value="ANTITERMINATION NUSB DOMAIN-CONTAINING PROTEIN"/>
    <property type="match status" value="1"/>
</dbReference>
<dbReference type="Pfam" id="PF01029">
    <property type="entry name" value="NusB"/>
    <property type="match status" value="1"/>
</dbReference>
<comment type="caution">
    <text evidence="8">The sequence shown here is derived from an EMBL/GenBank/DDBJ whole genome shotgun (WGS) entry which is preliminary data.</text>
</comment>
<comment type="similarity">
    <text evidence="1 6">Belongs to the NusB family.</text>
</comment>
<evidence type="ECO:0000313" key="9">
    <source>
        <dbReference type="Proteomes" id="UP001549691"/>
    </source>
</evidence>
<evidence type="ECO:0000256" key="3">
    <source>
        <dbReference type="ARBA" id="ARBA00022884"/>
    </source>
</evidence>
<name>A0ABV2TGH4_9RHOO</name>
<keyword evidence="9" id="KW-1185">Reference proteome</keyword>
<sequence>MSEENQVAIPVEEPKKTPRRLAREVAMQGLYEWRMSGNSLPMIEQHLEQASEEWARADKPLALVLLRGAAGNADALEIDITACIDRPLTEVSPIERAILLLGTYELTHRIETPYRVVINEAIELAKSFGGTDGHRYINGVLDKLAPKLRTAEVEHAAKQRGKKD</sequence>
<keyword evidence="2 6" id="KW-0889">Transcription antitermination</keyword>
<dbReference type="HAMAP" id="MF_00073">
    <property type="entry name" value="NusB"/>
    <property type="match status" value="1"/>
</dbReference>
<keyword evidence="3 6" id="KW-0694">RNA-binding</keyword>
<dbReference type="NCBIfam" id="TIGR01951">
    <property type="entry name" value="nusB"/>
    <property type="match status" value="1"/>
</dbReference>